<dbReference type="Proteomes" id="UP000023104">
    <property type="component" value="Unassembled WGS sequence"/>
</dbReference>
<name>A0ABN0S208_9BORD</name>
<accession>A0ABN0S208</accession>
<proteinExistence type="predicted"/>
<keyword evidence="2" id="KW-1185">Reference proteome</keyword>
<evidence type="ECO:0000313" key="1">
    <source>
        <dbReference type="EMBL" id="EXX95609.1"/>
    </source>
</evidence>
<dbReference type="EMBL" id="JDTF01000004">
    <property type="protein sequence ID" value="EXX95609.1"/>
    <property type="molecule type" value="Genomic_DNA"/>
</dbReference>
<sequence length="46" mass="4852">MSTTNLAFGGADRRSVFCTESVTGTILHARAPHPGMTLAQPEGEVH</sequence>
<reference evidence="1 2" key="1">
    <citation type="submission" date="2014-02" db="EMBL/GenBank/DDBJ databases">
        <title>Whole Genome Sequencing Of Bordetella Holmesii, An Emerging Opportunistic Infection Of Humans.</title>
        <authorList>
            <person name="Tettelin H."/>
            <person name="Hooven T.A."/>
            <person name="Hine E."/>
            <person name="Su Q."/>
            <person name="Huard R.C."/>
            <person name="Della-Latta P."/>
            <person name="Daugherty S.C."/>
            <person name="Agrawal S."/>
            <person name="Sengamalay N."/>
            <person name="Tallon L.J."/>
            <person name="Sadzewicz L."/>
            <person name="Whittier S."/>
            <person name="Fraser C.M."/>
            <person name="Ratner A.J."/>
        </authorList>
    </citation>
    <scope>NUCLEOTIDE SEQUENCE [LARGE SCALE GENOMIC DNA]</scope>
    <source>
        <strain evidence="1 2">1058</strain>
    </source>
</reference>
<organism evidence="1 2">
    <name type="scientific">Bordetella holmesii 1058</name>
    <dbReference type="NCBI Taxonomy" id="1247648"/>
    <lineage>
        <taxon>Bacteria</taxon>
        <taxon>Pseudomonadati</taxon>
        <taxon>Pseudomonadota</taxon>
        <taxon>Betaproteobacteria</taxon>
        <taxon>Burkholderiales</taxon>
        <taxon>Alcaligenaceae</taxon>
        <taxon>Bordetella</taxon>
    </lineage>
</organism>
<comment type="caution">
    <text evidence="1">The sequence shown here is derived from an EMBL/GenBank/DDBJ whole genome shotgun (WGS) entry which is preliminary data.</text>
</comment>
<gene>
    <name evidence="1" type="ORF">D559_3046</name>
</gene>
<evidence type="ECO:0000313" key="2">
    <source>
        <dbReference type="Proteomes" id="UP000023104"/>
    </source>
</evidence>
<protein>
    <submittedName>
        <fullName evidence="1">SMP-30/Gluconolaconase/LRE-containing domain protein</fullName>
    </submittedName>
</protein>